<dbReference type="Proteomes" id="UP000245768">
    <property type="component" value="Unassembled WGS sequence"/>
</dbReference>
<feature type="region of interest" description="Disordered" evidence="1">
    <location>
        <begin position="1"/>
        <end position="37"/>
    </location>
</feature>
<gene>
    <name evidence="2" type="ORF">FA10DRAFT_268068</name>
</gene>
<feature type="compositionally biased region" description="Low complexity" evidence="1">
    <location>
        <begin position="122"/>
        <end position="133"/>
    </location>
</feature>
<feature type="region of interest" description="Disordered" evidence="1">
    <location>
        <begin position="118"/>
        <end position="171"/>
    </location>
</feature>
<organism evidence="2 3">
    <name type="scientific">Acaromyces ingoldii</name>
    <dbReference type="NCBI Taxonomy" id="215250"/>
    <lineage>
        <taxon>Eukaryota</taxon>
        <taxon>Fungi</taxon>
        <taxon>Dikarya</taxon>
        <taxon>Basidiomycota</taxon>
        <taxon>Ustilaginomycotina</taxon>
        <taxon>Exobasidiomycetes</taxon>
        <taxon>Exobasidiales</taxon>
        <taxon>Cryptobasidiaceae</taxon>
        <taxon>Acaromyces</taxon>
    </lineage>
</organism>
<keyword evidence="3" id="KW-1185">Reference proteome</keyword>
<dbReference type="GeneID" id="37044082"/>
<evidence type="ECO:0000313" key="3">
    <source>
        <dbReference type="Proteomes" id="UP000245768"/>
    </source>
</evidence>
<feature type="compositionally biased region" description="Acidic residues" evidence="1">
    <location>
        <begin position="151"/>
        <end position="160"/>
    </location>
</feature>
<feature type="region of interest" description="Disordered" evidence="1">
    <location>
        <begin position="245"/>
        <end position="270"/>
    </location>
</feature>
<dbReference type="RefSeq" id="XP_025376725.1">
    <property type="nucleotide sequence ID" value="XM_025522166.1"/>
</dbReference>
<evidence type="ECO:0000256" key="1">
    <source>
        <dbReference type="SAM" id="MobiDB-lite"/>
    </source>
</evidence>
<dbReference type="InParanoid" id="A0A316YJC5"/>
<protein>
    <submittedName>
        <fullName evidence="2">Uncharacterized protein</fullName>
    </submittedName>
</protein>
<proteinExistence type="predicted"/>
<reference evidence="2" key="1">
    <citation type="journal article" date="2018" name="Mol. Biol. Evol.">
        <title>Broad Genomic Sampling Reveals a Smut Pathogenic Ancestry of the Fungal Clade Ustilaginomycotina.</title>
        <authorList>
            <person name="Kijpornyongpan T."/>
            <person name="Mondo S.J."/>
            <person name="Barry K."/>
            <person name="Sandor L."/>
            <person name="Lee J."/>
            <person name="Lipzen A."/>
            <person name="Pangilinan J."/>
            <person name="LaButti K."/>
            <person name="Hainaut M."/>
            <person name="Henrissat B."/>
            <person name="Grigoriev I.V."/>
            <person name="Spatafora J.W."/>
            <person name="Aime M.C."/>
        </authorList>
    </citation>
    <scope>NUCLEOTIDE SEQUENCE [LARGE SCALE GENOMIC DNA]</scope>
    <source>
        <strain evidence="2">MCA 4198</strain>
    </source>
</reference>
<sequence length="270" mass="30980">MAEERGGRRLKPDSLEKSLLAEEVRKKRSKRDEDKSKVTRLESRMLYGSEQRRLQRGAIRALRECSKASAGPSSASTAGASKVGREWDRMPFFDFKTALADEQTQKDETDTRQRFVLAAQASDDVPSTSSLSSQERDEGISVTVYQPYVSSEEDDDEETEHDVSSSRIDATLIRQERKARRKAEAQQRAEAVIGMHANDDEMKDEDLVHVRPIIWRGRKQINDYFTASIDRFTWMKRPPKRSEVLLEGLEREDGDGLDSWPQDSWKEQSH</sequence>
<evidence type="ECO:0000313" key="2">
    <source>
        <dbReference type="EMBL" id="PWN89527.1"/>
    </source>
</evidence>
<accession>A0A316YJC5</accession>
<dbReference type="AlphaFoldDB" id="A0A316YJC5"/>
<name>A0A316YJC5_9BASI</name>
<dbReference type="EMBL" id="KZ819637">
    <property type="protein sequence ID" value="PWN89527.1"/>
    <property type="molecule type" value="Genomic_DNA"/>
</dbReference>